<dbReference type="PROSITE" id="PS50011">
    <property type="entry name" value="PROTEIN_KINASE_DOM"/>
    <property type="match status" value="1"/>
</dbReference>
<dbReference type="InterPro" id="IPR008271">
    <property type="entry name" value="Ser/Thr_kinase_AS"/>
</dbReference>
<proteinExistence type="inferred from homology"/>
<evidence type="ECO:0000259" key="6">
    <source>
        <dbReference type="PROSITE" id="PS50011"/>
    </source>
</evidence>
<dbReference type="InterPro" id="IPR011009">
    <property type="entry name" value="Kinase-like_dom_sf"/>
</dbReference>
<dbReference type="InterPro" id="IPR011990">
    <property type="entry name" value="TPR-like_helical_dom_sf"/>
</dbReference>
<comment type="caution">
    <text evidence="7">The sequence shown here is derived from an EMBL/GenBank/DDBJ whole genome shotgun (WGS) entry which is preliminary data.</text>
</comment>
<gene>
    <name evidence="7" type="ORF">C2845_PM02G03880</name>
</gene>
<dbReference type="Gene3D" id="1.10.510.10">
    <property type="entry name" value="Transferase(Phosphotransferase) domain 1"/>
    <property type="match status" value="1"/>
</dbReference>
<dbReference type="GO" id="GO:0005524">
    <property type="term" value="F:ATP binding"/>
    <property type="evidence" value="ECO:0007669"/>
    <property type="project" value="InterPro"/>
</dbReference>
<dbReference type="Gene3D" id="1.25.40.10">
    <property type="entry name" value="Tetratricopeptide repeat domain"/>
    <property type="match status" value="4"/>
</dbReference>
<reference evidence="8" key="1">
    <citation type="journal article" date="2019" name="Nat. Commun.">
        <title>The genome of broomcorn millet.</title>
        <authorList>
            <person name="Zou C."/>
            <person name="Miki D."/>
            <person name="Li D."/>
            <person name="Tang Q."/>
            <person name="Xiao L."/>
            <person name="Rajput S."/>
            <person name="Deng P."/>
            <person name="Jia W."/>
            <person name="Huang R."/>
            <person name="Zhang M."/>
            <person name="Sun Y."/>
            <person name="Hu J."/>
            <person name="Fu X."/>
            <person name="Schnable P.S."/>
            <person name="Li F."/>
            <person name="Zhang H."/>
            <person name="Feng B."/>
            <person name="Zhu X."/>
            <person name="Liu R."/>
            <person name="Schnable J.C."/>
            <person name="Zhu J.-K."/>
            <person name="Zhang H."/>
        </authorList>
    </citation>
    <scope>NUCLEOTIDE SEQUENCE [LARGE SCALE GENOMIC DNA]</scope>
</reference>
<feature type="compositionally biased region" description="Basic residues" evidence="5">
    <location>
        <begin position="628"/>
        <end position="643"/>
    </location>
</feature>
<dbReference type="AlphaFoldDB" id="A0A3L6SB81"/>
<dbReference type="PANTHER" id="PTHR47447:SF23">
    <property type="entry name" value="PENTACOTRIPEPTIDE-REPEAT REGION OF PRORP DOMAIN-CONTAINING PROTEIN"/>
    <property type="match status" value="1"/>
</dbReference>
<dbReference type="InterPro" id="IPR000719">
    <property type="entry name" value="Prot_kinase_dom"/>
</dbReference>
<feature type="repeat" description="PPR" evidence="4">
    <location>
        <begin position="257"/>
        <end position="291"/>
    </location>
</feature>
<dbReference type="PROSITE" id="PS51375">
    <property type="entry name" value="PPR"/>
    <property type="match status" value="6"/>
</dbReference>
<dbReference type="NCBIfam" id="TIGR00756">
    <property type="entry name" value="PPR"/>
    <property type="match status" value="5"/>
</dbReference>
<feature type="repeat" description="PPR" evidence="4">
    <location>
        <begin position="292"/>
        <end position="326"/>
    </location>
</feature>
<organism evidence="7 8">
    <name type="scientific">Panicum miliaceum</name>
    <name type="common">Proso millet</name>
    <name type="synonym">Broomcorn millet</name>
    <dbReference type="NCBI Taxonomy" id="4540"/>
    <lineage>
        <taxon>Eukaryota</taxon>
        <taxon>Viridiplantae</taxon>
        <taxon>Streptophyta</taxon>
        <taxon>Embryophyta</taxon>
        <taxon>Tracheophyta</taxon>
        <taxon>Spermatophyta</taxon>
        <taxon>Magnoliopsida</taxon>
        <taxon>Liliopsida</taxon>
        <taxon>Poales</taxon>
        <taxon>Poaceae</taxon>
        <taxon>PACMAD clade</taxon>
        <taxon>Panicoideae</taxon>
        <taxon>Panicodae</taxon>
        <taxon>Paniceae</taxon>
        <taxon>Panicinae</taxon>
        <taxon>Panicum</taxon>
        <taxon>Panicum sect. Panicum</taxon>
    </lineage>
</organism>
<dbReference type="InterPro" id="IPR002885">
    <property type="entry name" value="PPR_rpt"/>
</dbReference>
<keyword evidence="2" id="KW-0677">Repeat</keyword>
<feature type="repeat" description="PPR" evidence="4">
    <location>
        <begin position="397"/>
        <end position="431"/>
    </location>
</feature>
<feature type="region of interest" description="Disordered" evidence="5">
    <location>
        <begin position="622"/>
        <end position="665"/>
    </location>
</feature>
<evidence type="ECO:0000256" key="2">
    <source>
        <dbReference type="ARBA" id="ARBA00022737"/>
    </source>
</evidence>
<dbReference type="OrthoDB" id="185373at2759"/>
<evidence type="ECO:0000256" key="1">
    <source>
        <dbReference type="ARBA" id="ARBA00007626"/>
    </source>
</evidence>
<feature type="repeat" description="PPR" evidence="4">
    <location>
        <begin position="362"/>
        <end position="396"/>
    </location>
</feature>
<keyword evidence="8" id="KW-1185">Reference proteome</keyword>
<dbReference type="EMBL" id="PQIB02000005">
    <property type="protein sequence ID" value="RLN18267.1"/>
    <property type="molecule type" value="Genomic_DNA"/>
</dbReference>
<dbReference type="PANTHER" id="PTHR47447">
    <property type="entry name" value="OS03G0856100 PROTEIN"/>
    <property type="match status" value="1"/>
</dbReference>
<dbReference type="PROSITE" id="PS00108">
    <property type="entry name" value="PROTEIN_KINASE_ST"/>
    <property type="match status" value="1"/>
</dbReference>
<sequence>MIKLVGAEHVVQMYSAWGQQDSAGICVVYISMEIFERCLEDYLVARSEVDLTKSTIIFTELMTAVRSMHDAGVIHRDLKPSNVLMDNNGHIAITDFGTLWLTFRFSGAIKPYPYAEVSFFGSKDIGTQYYSDPVMGSTTVKHGEKKYKYGMKHRAYDFLKSSIWKDWGGDLGIVRLALLIRARPSAILLLGPSLLCPVLRRLPQPRLLPFALSLLSARADHDHPALFLSLLESLSKAGHVATAEQLVEELQPRIPLSLRHYTALLYGWCRQGKLDEAKHVLARMKAADVALDVVAFNTLLAGFVADGRFEDAFELAREMERRGCPPNAVSYTTLMQGLGARGRVDEAMRVFVEMRRKGCAPDAVTYGTLVSSFCKTGKISQGYEFLDAMSREGLRVDAAVYHGFFTAHEKKEQLEECLELMERMRECRCPPDLKIYNVVIRLACKLGEPKQAMALWNEMENGGLSPGVDTFAIMVSGLVGHGALIEACSYFKDMAGRGLFVAPQYGVLKDLLNALVRDEKLELAKDVWECIVSKGCELNVSAWTIWIHALYAKKHVKEACLYCLDMLEAGLMPQPDTFAKLMKGLKKLYNRQIAAEITEKVRKMAEERHVSFKMYKRRGVRDLEEKPKAKRRRGQKKSRHRQSGHGQSSRNAELLDASDKEEFSG</sequence>
<evidence type="ECO:0000256" key="4">
    <source>
        <dbReference type="PROSITE-ProRule" id="PRU00708"/>
    </source>
</evidence>
<feature type="domain" description="Protein kinase" evidence="6">
    <location>
        <begin position="1"/>
        <end position="226"/>
    </location>
</feature>
<dbReference type="Proteomes" id="UP000275267">
    <property type="component" value="Unassembled WGS sequence"/>
</dbReference>
<feature type="repeat" description="PPR" evidence="4">
    <location>
        <begin position="432"/>
        <end position="466"/>
    </location>
</feature>
<accession>A0A3L6SB81</accession>
<dbReference type="Pfam" id="PF01535">
    <property type="entry name" value="PPR"/>
    <property type="match status" value="3"/>
</dbReference>
<dbReference type="GO" id="GO:0004672">
    <property type="term" value="F:protein kinase activity"/>
    <property type="evidence" value="ECO:0007669"/>
    <property type="project" value="InterPro"/>
</dbReference>
<keyword evidence="3" id="KW-0809">Transit peptide</keyword>
<dbReference type="Pfam" id="PF00069">
    <property type="entry name" value="Pkinase"/>
    <property type="match status" value="1"/>
</dbReference>
<evidence type="ECO:0000313" key="8">
    <source>
        <dbReference type="Proteomes" id="UP000275267"/>
    </source>
</evidence>
<protein>
    <submittedName>
        <fullName evidence="7">Pentatricopeptide repeat-containing protein</fullName>
    </submittedName>
</protein>
<dbReference type="Pfam" id="PF13041">
    <property type="entry name" value="PPR_2"/>
    <property type="match status" value="2"/>
</dbReference>
<evidence type="ECO:0000256" key="3">
    <source>
        <dbReference type="ARBA" id="ARBA00022946"/>
    </source>
</evidence>
<feature type="repeat" description="PPR" evidence="4">
    <location>
        <begin position="327"/>
        <end position="361"/>
    </location>
</feature>
<comment type="similarity">
    <text evidence="1">Belongs to the PPR family. P subfamily.</text>
</comment>
<evidence type="ECO:0000256" key="5">
    <source>
        <dbReference type="SAM" id="MobiDB-lite"/>
    </source>
</evidence>
<name>A0A3L6SB81_PANMI</name>
<evidence type="ECO:0000313" key="7">
    <source>
        <dbReference type="EMBL" id="RLN18267.1"/>
    </source>
</evidence>
<dbReference type="STRING" id="4540.A0A3L6SB81"/>
<dbReference type="SMART" id="SM00220">
    <property type="entry name" value="S_TKc"/>
    <property type="match status" value="1"/>
</dbReference>
<dbReference type="SUPFAM" id="SSF56112">
    <property type="entry name" value="Protein kinase-like (PK-like)"/>
    <property type="match status" value="1"/>
</dbReference>